<protein>
    <submittedName>
        <fullName evidence="5">Ribosomal l32p domain-containing protein</fullName>
    </submittedName>
</protein>
<dbReference type="EMBL" id="AFRT01001004">
    <property type="protein sequence ID" value="ELU41685.1"/>
    <property type="molecule type" value="Genomic_DNA"/>
</dbReference>
<dbReference type="HOGENOM" id="CLU_977206_0_0_1"/>
<comment type="caution">
    <text evidence="5">The sequence shown here is derived from an EMBL/GenBank/DDBJ whole genome shotgun (WGS) entry which is preliminary data.</text>
</comment>
<dbReference type="GO" id="GO:0015934">
    <property type="term" value="C:large ribosomal subunit"/>
    <property type="evidence" value="ECO:0007669"/>
    <property type="project" value="InterPro"/>
</dbReference>
<keyword evidence="3" id="KW-0687">Ribonucleoprotein</keyword>
<dbReference type="AlphaFoldDB" id="L8WUK8"/>
<gene>
    <name evidence="5" type="ORF">AG1IA_04277</name>
</gene>
<accession>L8WUK8</accession>
<dbReference type="STRING" id="983506.L8WUK8"/>
<feature type="compositionally biased region" description="Basic residues" evidence="4">
    <location>
        <begin position="102"/>
        <end position="113"/>
    </location>
</feature>
<keyword evidence="6" id="KW-1185">Reference proteome</keyword>
<dbReference type="GO" id="GO:0003735">
    <property type="term" value="F:structural constituent of ribosome"/>
    <property type="evidence" value="ECO:0007669"/>
    <property type="project" value="InterPro"/>
</dbReference>
<name>L8WUK8_THACA</name>
<evidence type="ECO:0000256" key="2">
    <source>
        <dbReference type="ARBA" id="ARBA00022980"/>
    </source>
</evidence>
<evidence type="ECO:0000313" key="6">
    <source>
        <dbReference type="Proteomes" id="UP000011668"/>
    </source>
</evidence>
<proteinExistence type="inferred from homology"/>
<evidence type="ECO:0000256" key="1">
    <source>
        <dbReference type="ARBA" id="ARBA00008560"/>
    </source>
</evidence>
<feature type="region of interest" description="Disordered" evidence="4">
    <location>
        <begin position="66"/>
        <end position="113"/>
    </location>
</feature>
<feature type="region of interest" description="Disordered" evidence="4">
    <location>
        <begin position="210"/>
        <end position="237"/>
    </location>
</feature>
<sequence length="285" mass="31724">MASLALPLARTSARIAWSSRLFGLGITTGPAPSGPTLRLAERLSALPSLRTLFELFPPIVLAVPKKKTSPSKKRMRSANKGLKDKTSAAGPPSERTMFARSVSRRSTVRGKQVRGKLGREFRCSYGCRSMAQSVDKYQFRLRKKRVEKRGNRYNENSMCCYMRIKKRKTSFKSSGALQIRFRRGTQAEFKSPRSSLILEIFLVRLANRNKKVKHPPSRGSDNLSGGANGGRNSPRLGHDRCLVAHTANRIEAHLGTLTTTEWPPSTTLPIRGVGNIALATRQHKR</sequence>
<keyword evidence="2" id="KW-0689">Ribosomal protein</keyword>
<comment type="similarity">
    <text evidence="1">Belongs to the bacterial ribosomal protein bL32 family.</text>
</comment>
<dbReference type="GO" id="GO:0006412">
    <property type="term" value="P:translation"/>
    <property type="evidence" value="ECO:0007669"/>
    <property type="project" value="InterPro"/>
</dbReference>
<reference evidence="5 6" key="1">
    <citation type="journal article" date="2013" name="Nat. Commun.">
        <title>The evolution and pathogenic mechanisms of the rice sheath blight pathogen.</title>
        <authorList>
            <person name="Zheng A."/>
            <person name="Lin R."/>
            <person name="Xu L."/>
            <person name="Qin P."/>
            <person name="Tang C."/>
            <person name="Ai P."/>
            <person name="Zhang D."/>
            <person name="Liu Y."/>
            <person name="Sun Z."/>
            <person name="Feng H."/>
            <person name="Wang Y."/>
            <person name="Chen Y."/>
            <person name="Liang X."/>
            <person name="Fu R."/>
            <person name="Li Q."/>
            <person name="Zhang J."/>
            <person name="Yu X."/>
            <person name="Xie Z."/>
            <person name="Ding L."/>
            <person name="Guan P."/>
            <person name="Tang J."/>
            <person name="Liang Y."/>
            <person name="Wang S."/>
            <person name="Deng Q."/>
            <person name="Li S."/>
            <person name="Zhu J."/>
            <person name="Wang L."/>
            <person name="Liu H."/>
            <person name="Li P."/>
        </authorList>
    </citation>
    <scope>NUCLEOTIDE SEQUENCE [LARGE SCALE GENOMIC DNA]</scope>
    <source>
        <strain evidence="6">AG-1 IA</strain>
    </source>
</reference>
<dbReference type="Proteomes" id="UP000011668">
    <property type="component" value="Unassembled WGS sequence"/>
</dbReference>
<organism evidence="5 6">
    <name type="scientific">Thanatephorus cucumeris (strain AG1-IA)</name>
    <name type="common">Rice sheath blight fungus</name>
    <name type="synonym">Rhizoctonia solani</name>
    <dbReference type="NCBI Taxonomy" id="983506"/>
    <lineage>
        <taxon>Eukaryota</taxon>
        <taxon>Fungi</taxon>
        <taxon>Dikarya</taxon>
        <taxon>Basidiomycota</taxon>
        <taxon>Agaricomycotina</taxon>
        <taxon>Agaricomycetes</taxon>
        <taxon>Cantharellales</taxon>
        <taxon>Ceratobasidiaceae</taxon>
        <taxon>Rhizoctonia</taxon>
        <taxon>Rhizoctonia solani AG-1</taxon>
    </lineage>
</organism>
<dbReference type="Pfam" id="PF01783">
    <property type="entry name" value="Ribosomal_L32p"/>
    <property type="match status" value="1"/>
</dbReference>
<dbReference type="OrthoDB" id="2014905at2759"/>
<dbReference type="InterPro" id="IPR002677">
    <property type="entry name" value="Ribosomal_bL32"/>
</dbReference>
<evidence type="ECO:0000256" key="4">
    <source>
        <dbReference type="SAM" id="MobiDB-lite"/>
    </source>
</evidence>
<evidence type="ECO:0000256" key="3">
    <source>
        <dbReference type="ARBA" id="ARBA00023274"/>
    </source>
</evidence>
<feature type="compositionally biased region" description="Basic residues" evidence="4">
    <location>
        <begin position="66"/>
        <end position="77"/>
    </location>
</feature>
<evidence type="ECO:0000313" key="5">
    <source>
        <dbReference type="EMBL" id="ELU41685.1"/>
    </source>
</evidence>